<dbReference type="GO" id="GO:0005759">
    <property type="term" value="C:mitochondrial matrix"/>
    <property type="evidence" value="ECO:0007669"/>
    <property type="project" value="TreeGrafter"/>
</dbReference>
<proteinExistence type="predicted"/>
<feature type="compositionally biased region" description="Polar residues" evidence="1">
    <location>
        <begin position="51"/>
        <end position="60"/>
    </location>
</feature>
<dbReference type="EMBL" id="AGNL01008314">
    <property type="protein sequence ID" value="EJK70608.1"/>
    <property type="molecule type" value="Genomic_DNA"/>
</dbReference>
<organism evidence="3 4">
    <name type="scientific">Thalassiosira oceanica</name>
    <name type="common">Marine diatom</name>
    <dbReference type="NCBI Taxonomy" id="159749"/>
    <lineage>
        <taxon>Eukaryota</taxon>
        <taxon>Sar</taxon>
        <taxon>Stramenopiles</taxon>
        <taxon>Ochrophyta</taxon>
        <taxon>Bacillariophyta</taxon>
        <taxon>Coscinodiscophyceae</taxon>
        <taxon>Thalassiosirophycidae</taxon>
        <taxon>Thalassiosirales</taxon>
        <taxon>Thalassiosiraceae</taxon>
        <taxon>Thalassiosira</taxon>
    </lineage>
</organism>
<dbReference type="GO" id="GO:0003723">
    <property type="term" value="F:RNA binding"/>
    <property type="evidence" value="ECO:0007669"/>
    <property type="project" value="TreeGrafter"/>
</dbReference>
<comment type="caution">
    <text evidence="3">The sequence shown here is derived from an EMBL/GenBank/DDBJ whole genome shotgun (WGS) entry which is preliminary data.</text>
</comment>
<dbReference type="Pfam" id="PF26188">
    <property type="entry name" value="RESC6"/>
    <property type="match status" value="1"/>
</dbReference>
<dbReference type="PANTHER" id="PTHR21228:SF40">
    <property type="entry name" value="LD45607P"/>
    <property type="match status" value="1"/>
</dbReference>
<feature type="region of interest" description="Disordered" evidence="1">
    <location>
        <begin position="1"/>
        <end position="442"/>
    </location>
</feature>
<dbReference type="eggNOG" id="ENOG502S73B">
    <property type="taxonomic scope" value="Eukaryota"/>
</dbReference>
<evidence type="ECO:0000259" key="2">
    <source>
        <dbReference type="Pfam" id="PF26188"/>
    </source>
</evidence>
<reference evidence="3 4" key="1">
    <citation type="journal article" date="2012" name="Genome Biol.">
        <title>Genome and low-iron response of an oceanic diatom adapted to chronic iron limitation.</title>
        <authorList>
            <person name="Lommer M."/>
            <person name="Specht M."/>
            <person name="Roy A.S."/>
            <person name="Kraemer L."/>
            <person name="Andreson R."/>
            <person name="Gutowska M.A."/>
            <person name="Wolf J."/>
            <person name="Bergner S.V."/>
            <person name="Schilhabel M.B."/>
            <person name="Klostermeier U.C."/>
            <person name="Beiko R.G."/>
            <person name="Rosenstiel P."/>
            <person name="Hippler M."/>
            <person name="Laroche J."/>
        </authorList>
    </citation>
    <scope>NUCLEOTIDE SEQUENCE [LARGE SCALE GENOMIC DNA]</scope>
    <source>
        <strain evidence="3 4">CCMP1005</strain>
    </source>
</reference>
<keyword evidence="4" id="KW-1185">Reference proteome</keyword>
<dbReference type="InterPro" id="IPR058917">
    <property type="entry name" value="RESC6_dom"/>
</dbReference>
<evidence type="ECO:0000313" key="3">
    <source>
        <dbReference type="EMBL" id="EJK70608.1"/>
    </source>
</evidence>
<feature type="compositionally biased region" description="Basic and acidic residues" evidence="1">
    <location>
        <begin position="168"/>
        <end position="179"/>
    </location>
</feature>
<name>K0SW17_THAOC</name>
<evidence type="ECO:0000313" key="4">
    <source>
        <dbReference type="Proteomes" id="UP000266841"/>
    </source>
</evidence>
<dbReference type="Proteomes" id="UP000266841">
    <property type="component" value="Unassembled WGS sequence"/>
</dbReference>
<accession>K0SW17</accession>
<feature type="compositionally biased region" description="Basic residues" evidence="1">
    <location>
        <begin position="84"/>
        <end position="93"/>
    </location>
</feature>
<feature type="compositionally biased region" description="Basic and acidic residues" evidence="1">
    <location>
        <begin position="120"/>
        <end position="152"/>
    </location>
</feature>
<feature type="domain" description="RNA-editing substrate-binding complex 6 protein" evidence="2">
    <location>
        <begin position="553"/>
        <end position="692"/>
    </location>
</feature>
<evidence type="ECO:0000256" key="1">
    <source>
        <dbReference type="SAM" id="MobiDB-lite"/>
    </source>
</evidence>
<feature type="compositionally biased region" description="Basic and acidic residues" evidence="1">
    <location>
        <begin position="293"/>
        <end position="304"/>
    </location>
</feature>
<sequence length="701" mass="78654">MDQRAGGDALSSAGRSPAVAADGPSPSEDAATEEADGAPSPRPPLRERSPGTANKQSAETTGGAEEDDAAAKRSKRADAPPSRGPKKAKRHRKDGQSAKDEPDSALDAPQESACGAILASRKDGEDASRRVPDAGGRGRSDAAHARLRDSSVRAHGALVRYSSSSDTRQQRQGERERFEPNGPGPANREYDDEVGSCYQDRVSGQRRWPRFQPPELGTSGTSRPRQEREHFEPYGPGSAKREYNGEDGSRRYGRYQHQGSGQQRQCRFQPPEQGPSRPRQERERFEPYGPGSAKREYNDEDCSRHYHHQGPGQQQRQSRFQPPELDPSRPSQERFAPWYVPVSAKRGYDDEDGSWGRDSWERRKRSRRDNDGRKHGHEEHGQSFSSRDRPLSRSGDRSQFRLRSSSRDRSRSRGDRQSDWGRGRKEEKSPWGGTNDRDHSRRSWIDSTRRAIPEGIYRSTMLDRNEGRGRVWGRAQGRGEWGGRGGRGRGATSIQGRGPDFRTCQTVFELSDLARCHLDSMSNRDIAAFWSLLPRLARNRVAQDPNLEENLSIASSAVGMLDEFEARHLSNLIYSFGLVGYNPEIEAETLFDVFGEAAVRILHTFKPQALSNILWAFVKVDTKNSRLFQETGGVISGMDLDSFKPQDFANILWSFAKASEADSKLFQALGNHIVMRSLNDFWPQDVSNIVWALFCRWSVAS</sequence>
<feature type="compositionally biased region" description="Basic and acidic residues" evidence="1">
    <location>
        <begin position="368"/>
        <end position="442"/>
    </location>
</feature>
<feature type="region of interest" description="Disordered" evidence="1">
    <location>
        <begin position="468"/>
        <end position="498"/>
    </location>
</feature>
<dbReference type="GO" id="GO:0000963">
    <property type="term" value="P:mitochondrial RNA processing"/>
    <property type="evidence" value="ECO:0007669"/>
    <property type="project" value="TreeGrafter"/>
</dbReference>
<dbReference type="GO" id="GO:0035770">
    <property type="term" value="C:ribonucleoprotein granule"/>
    <property type="evidence" value="ECO:0007669"/>
    <property type="project" value="TreeGrafter"/>
</dbReference>
<dbReference type="InterPro" id="IPR050870">
    <property type="entry name" value="FAST_kinase"/>
</dbReference>
<dbReference type="PANTHER" id="PTHR21228">
    <property type="entry name" value="FAST LEU-RICH DOMAIN-CONTAINING"/>
    <property type="match status" value="1"/>
</dbReference>
<gene>
    <name evidence="3" type="ORF">THAOC_08020</name>
</gene>
<protein>
    <recommendedName>
        <fullName evidence="2">RNA-editing substrate-binding complex 6 protein domain-containing protein</fullName>
    </recommendedName>
</protein>
<feature type="compositionally biased region" description="Gly residues" evidence="1">
    <location>
        <begin position="479"/>
        <end position="489"/>
    </location>
</feature>
<dbReference type="OrthoDB" id="2019031at2759"/>
<feature type="compositionally biased region" description="Basic and acidic residues" evidence="1">
    <location>
        <begin position="239"/>
        <end position="250"/>
    </location>
</feature>
<feature type="compositionally biased region" description="Polar residues" evidence="1">
    <location>
        <begin position="257"/>
        <end position="266"/>
    </location>
</feature>
<dbReference type="GO" id="GO:0044528">
    <property type="term" value="P:regulation of mitochondrial mRNA stability"/>
    <property type="evidence" value="ECO:0007669"/>
    <property type="project" value="TreeGrafter"/>
</dbReference>
<dbReference type="AlphaFoldDB" id="K0SW17"/>
<feature type="compositionally biased region" description="Polar residues" evidence="1">
    <location>
        <begin position="311"/>
        <end position="320"/>
    </location>
</feature>